<dbReference type="AlphaFoldDB" id="A0A9D9IPW3"/>
<keyword evidence="1 2" id="KW-0808">Transferase</keyword>
<feature type="binding site" evidence="2">
    <location>
        <position position="192"/>
    </location>
    <ligand>
        <name>substrate</name>
    </ligand>
</feature>
<feature type="binding site" evidence="2">
    <location>
        <position position="29"/>
    </location>
    <ligand>
        <name>substrate</name>
    </ligand>
</feature>
<dbReference type="NCBIfam" id="NF011405">
    <property type="entry name" value="PRK14830.1"/>
    <property type="match status" value="1"/>
</dbReference>
<comment type="caution">
    <text evidence="3">The sequence shown here is derived from an EMBL/GenBank/DDBJ whole genome shotgun (WGS) entry which is preliminary data.</text>
</comment>
<dbReference type="InterPro" id="IPR018520">
    <property type="entry name" value="UPP_synth-like_CS"/>
</dbReference>
<feature type="binding site" evidence="2">
    <location>
        <position position="75"/>
    </location>
    <ligand>
        <name>substrate</name>
    </ligand>
</feature>
<comment type="cofactor">
    <cofactor evidence="2">
        <name>Mg(2+)</name>
        <dbReference type="ChEBI" id="CHEBI:18420"/>
    </cofactor>
    <text evidence="2">Binds 2 magnesium ions per subunit.</text>
</comment>
<dbReference type="FunFam" id="3.40.1180.10:FF:000001">
    <property type="entry name" value="(2E,6E)-farnesyl-diphosphate-specific ditrans,polycis-undecaprenyl-diphosphate synthase"/>
    <property type="match status" value="1"/>
</dbReference>
<comment type="subunit">
    <text evidence="2">Homodimer.</text>
</comment>
<feature type="active site" description="Proton acceptor" evidence="2">
    <location>
        <position position="72"/>
    </location>
</feature>
<dbReference type="NCBIfam" id="TIGR00055">
    <property type="entry name" value="uppS"/>
    <property type="match status" value="1"/>
</dbReference>
<evidence type="ECO:0000313" key="3">
    <source>
        <dbReference type="EMBL" id="MBO8475631.1"/>
    </source>
</evidence>
<feature type="binding site" evidence="2">
    <location>
        <position position="24"/>
    </location>
    <ligand>
        <name>Mg(2+)</name>
        <dbReference type="ChEBI" id="CHEBI:18420"/>
    </ligand>
</feature>
<reference evidence="3" key="2">
    <citation type="journal article" date="2021" name="PeerJ">
        <title>Extensive microbial diversity within the chicken gut microbiome revealed by metagenomics and culture.</title>
        <authorList>
            <person name="Gilroy R."/>
            <person name="Ravi A."/>
            <person name="Getino M."/>
            <person name="Pursley I."/>
            <person name="Horton D.L."/>
            <person name="Alikhan N.F."/>
            <person name="Baker D."/>
            <person name="Gharbi K."/>
            <person name="Hall N."/>
            <person name="Watson M."/>
            <person name="Adriaenssens E.M."/>
            <person name="Foster-Nyarko E."/>
            <person name="Jarju S."/>
            <person name="Secka A."/>
            <person name="Antonio M."/>
            <person name="Oren A."/>
            <person name="Chaudhuri R.R."/>
            <person name="La Ragione R."/>
            <person name="Hildebrand F."/>
            <person name="Pallen M.J."/>
        </authorList>
    </citation>
    <scope>NUCLEOTIDE SEQUENCE</scope>
    <source>
        <strain evidence="3">6919</strain>
    </source>
</reference>
<dbReference type="GO" id="GO:0045547">
    <property type="term" value="F:ditrans,polycis-polyprenyl diphosphate synthase [(2E,6E)-farnesyl diphosphate specific] activity"/>
    <property type="evidence" value="ECO:0007669"/>
    <property type="project" value="TreeGrafter"/>
</dbReference>
<feature type="active site" evidence="2">
    <location>
        <position position="24"/>
    </location>
</feature>
<dbReference type="GO" id="GO:0016094">
    <property type="term" value="P:polyprenol biosynthetic process"/>
    <property type="evidence" value="ECO:0007669"/>
    <property type="project" value="TreeGrafter"/>
</dbReference>
<dbReference type="InterPro" id="IPR001441">
    <property type="entry name" value="UPP_synth-like"/>
</dbReference>
<dbReference type="InterPro" id="IPR036424">
    <property type="entry name" value="UPP_synth-like_sf"/>
</dbReference>
<dbReference type="GO" id="GO:0000287">
    <property type="term" value="F:magnesium ion binding"/>
    <property type="evidence" value="ECO:0007669"/>
    <property type="project" value="UniProtKB-UniRule"/>
</dbReference>
<dbReference type="CDD" id="cd00475">
    <property type="entry name" value="Cis_IPPS"/>
    <property type="match status" value="1"/>
</dbReference>
<dbReference type="Proteomes" id="UP000823598">
    <property type="component" value="Unassembled WGS sequence"/>
</dbReference>
<sequence>MSLEDKITQISGKKLPAHVAIIMDGNGRWARQRGLDRSMGHMEGVKSVRRVTEIASDLGMKYLTLYTFSTENWNRPEEEVDALMHLIAIAIENETPDLIKNNVRLRLIGDMERVPDFALQKLNNCVKATSGCTGLSLVLAISYSSRWEIVEATKKIAKDVADGKMPIEKIDEKSFADKLSTTGIPDPDLLVRTGGEFRISNYLLWQIAYSELYFSEKFWPDFSKEDFCDAIIQFQSRERRFGKTSEQIKHN</sequence>
<dbReference type="PROSITE" id="PS01066">
    <property type="entry name" value="UPP_SYNTHASE"/>
    <property type="match status" value="1"/>
</dbReference>
<evidence type="ECO:0000256" key="2">
    <source>
        <dbReference type="HAMAP-Rule" id="MF_01139"/>
    </source>
</evidence>
<dbReference type="SUPFAM" id="SSF64005">
    <property type="entry name" value="Undecaprenyl diphosphate synthase"/>
    <property type="match status" value="1"/>
</dbReference>
<feature type="binding site" evidence="2">
    <location>
        <begin position="25"/>
        <end position="28"/>
    </location>
    <ligand>
        <name>substrate</name>
    </ligand>
</feature>
<accession>A0A9D9IPW3</accession>
<dbReference type="PANTHER" id="PTHR10291">
    <property type="entry name" value="DEHYDRODOLICHYL DIPHOSPHATE SYNTHASE FAMILY MEMBER"/>
    <property type="match status" value="1"/>
</dbReference>
<comment type="similarity">
    <text evidence="2">Belongs to the UPP synthase family.</text>
</comment>
<dbReference type="PANTHER" id="PTHR10291:SF0">
    <property type="entry name" value="DEHYDRODOLICHYL DIPHOSPHATE SYNTHASE 2"/>
    <property type="match status" value="1"/>
</dbReference>
<dbReference type="EMBL" id="JADIMC010000019">
    <property type="protein sequence ID" value="MBO8475631.1"/>
    <property type="molecule type" value="Genomic_DNA"/>
</dbReference>
<feature type="binding site" evidence="2">
    <location>
        <position position="73"/>
    </location>
    <ligand>
        <name>substrate</name>
    </ligand>
</feature>
<dbReference type="Pfam" id="PF01255">
    <property type="entry name" value="Prenyltransf"/>
    <property type="match status" value="1"/>
</dbReference>
<dbReference type="EC" id="2.5.1.-" evidence="2"/>
<feature type="binding site" evidence="2">
    <location>
        <position position="41"/>
    </location>
    <ligand>
        <name>substrate</name>
    </ligand>
</feature>
<feature type="binding site" evidence="2">
    <location>
        <begin position="198"/>
        <end position="200"/>
    </location>
    <ligand>
        <name>substrate</name>
    </ligand>
</feature>
<feature type="binding site" evidence="2">
    <location>
        <position position="211"/>
    </location>
    <ligand>
        <name>Mg(2+)</name>
        <dbReference type="ChEBI" id="CHEBI:18420"/>
    </ligand>
</feature>
<gene>
    <name evidence="3" type="ORF">IAB88_01400</name>
</gene>
<dbReference type="Gene3D" id="3.40.1180.10">
    <property type="entry name" value="Decaprenyl diphosphate synthase-like"/>
    <property type="match status" value="1"/>
</dbReference>
<keyword evidence="2" id="KW-0479">Metal-binding</keyword>
<reference evidence="3" key="1">
    <citation type="submission" date="2020-10" db="EMBL/GenBank/DDBJ databases">
        <authorList>
            <person name="Gilroy R."/>
        </authorList>
    </citation>
    <scope>NUCLEOTIDE SEQUENCE</scope>
    <source>
        <strain evidence="3">6919</strain>
    </source>
</reference>
<keyword evidence="2" id="KW-0460">Magnesium</keyword>
<feature type="binding site" evidence="2">
    <location>
        <position position="37"/>
    </location>
    <ligand>
        <name>substrate</name>
    </ligand>
</feature>
<feature type="binding site" evidence="2">
    <location>
        <begin position="69"/>
        <end position="71"/>
    </location>
    <ligand>
        <name>substrate</name>
    </ligand>
</feature>
<evidence type="ECO:0000256" key="1">
    <source>
        <dbReference type="ARBA" id="ARBA00022679"/>
    </source>
</evidence>
<dbReference type="HAMAP" id="MF_01139">
    <property type="entry name" value="ISPT"/>
    <property type="match status" value="1"/>
</dbReference>
<protein>
    <recommendedName>
        <fullName evidence="2">Isoprenyl transferase</fullName>
        <ecNumber evidence="2">2.5.1.-</ecNumber>
    </recommendedName>
</protein>
<organism evidence="3 4">
    <name type="scientific">Candidatus Limisoma faecipullorum</name>
    <dbReference type="NCBI Taxonomy" id="2840854"/>
    <lineage>
        <taxon>Bacteria</taxon>
        <taxon>Pseudomonadati</taxon>
        <taxon>Bacteroidota</taxon>
        <taxon>Bacteroidia</taxon>
        <taxon>Bacteroidales</taxon>
        <taxon>Candidatus Limisoma</taxon>
    </lineage>
</organism>
<comment type="function">
    <text evidence="2">Catalyzes the condensation of isopentenyl diphosphate (IPP) with allylic pyrophosphates generating different type of terpenoids.</text>
</comment>
<name>A0A9D9IPW3_9BACT</name>
<evidence type="ECO:0000313" key="4">
    <source>
        <dbReference type="Proteomes" id="UP000823598"/>
    </source>
</evidence>
<proteinExistence type="inferred from homology"/>